<keyword evidence="1" id="KW-0175">Coiled coil</keyword>
<evidence type="ECO:0000256" key="1">
    <source>
        <dbReference type="SAM" id="Coils"/>
    </source>
</evidence>
<evidence type="ECO:0008006" key="5">
    <source>
        <dbReference type="Google" id="ProtNLM"/>
    </source>
</evidence>
<feature type="coiled-coil region" evidence="1">
    <location>
        <begin position="125"/>
        <end position="212"/>
    </location>
</feature>
<dbReference type="OrthoDB" id="262431at2"/>
<name>A0A517P880_9PLAN</name>
<dbReference type="AlphaFoldDB" id="A0A517P880"/>
<protein>
    <recommendedName>
        <fullName evidence="5">PspA/IM30 family protein</fullName>
    </recommendedName>
</protein>
<evidence type="ECO:0000256" key="2">
    <source>
        <dbReference type="SAM" id="MobiDB-lite"/>
    </source>
</evidence>
<dbReference type="EMBL" id="CP036265">
    <property type="protein sequence ID" value="QDT15590.1"/>
    <property type="molecule type" value="Genomic_DNA"/>
</dbReference>
<proteinExistence type="predicted"/>
<evidence type="ECO:0000313" key="3">
    <source>
        <dbReference type="EMBL" id="QDT15590.1"/>
    </source>
</evidence>
<organism evidence="3 4">
    <name type="scientific">Alienimonas californiensis</name>
    <dbReference type="NCBI Taxonomy" id="2527989"/>
    <lineage>
        <taxon>Bacteria</taxon>
        <taxon>Pseudomonadati</taxon>
        <taxon>Planctomycetota</taxon>
        <taxon>Planctomycetia</taxon>
        <taxon>Planctomycetales</taxon>
        <taxon>Planctomycetaceae</taxon>
        <taxon>Alienimonas</taxon>
    </lineage>
</organism>
<dbReference type="KEGG" id="acaf:CA12_16750"/>
<dbReference type="RefSeq" id="WP_145358503.1">
    <property type="nucleotide sequence ID" value="NZ_CP036265.1"/>
</dbReference>
<accession>A0A517P880</accession>
<feature type="region of interest" description="Disordered" evidence="2">
    <location>
        <begin position="252"/>
        <end position="272"/>
    </location>
</feature>
<keyword evidence="4" id="KW-1185">Reference proteome</keyword>
<evidence type="ECO:0000313" key="4">
    <source>
        <dbReference type="Proteomes" id="UP000318741"/>
    </source>
</evidence>
<dbReference type="Proteomes" id="UP000318741">
    <property type="component" value="Chromosome"/>
</dbReference>
<reference evidence="3 4" key="1">
    <citation type="submission" date="2019-02" db="EMBL/GenBank/DDBJ databases">
        <title>Deep-cultivation of Planctomycetes and their phenomic and genomic characterization uncovers novel biology.</title>
        <authorList>
            <person name="Wiegand S."/>
            <person name="Jogler M."/>
            <person name="Boedeker C."/>
            <person name="Pinto D."/>
            <person name="Vollmers J."/>
            <person name="Rivas-Marin E."/>
            <person name="Kohn T."/>
            <person name="Peeters S.H."/>
            <person name="Heuer A."/>
            <person name="Rast P."/>
            <person name="Oberbeckmann S."/>
            <person name="Bunk B."/>
            <person name="Jeske O."/>
            <person name="Meyerdierks A."/>
            <person name="Storesund J.E."/>
            <person name="Kallscheuer N."/>
            <person name="Luecker S."/>
            <person name="Lage O.M."/>
            <person name="Pohl T."/>
            <person name="Merkel B.J."/>
            <person name="Hornburger P."/>
            <person name="Mueller R.-W."/>
            <person name="Bruemmer F."/>
            <person name="Labrenz M."/>
            <person name="Spormann A.M."/>
            <person name="Op den Camp H."/>
            <person name="Overmann J."/>
            <person name="Amann R."/>
            <person name="Jetten M.S.M."/>
            <person name="Mascher T."/>
            <person name="Medema M.H."/>
            <person name="Devos D.P."/>
            <person name="Kaster A.-K."/>
            <person name="Ovreas L."/>
            <person name="Rohde M."/>
            <person name="Galperin M.Y."/>
            <person name="Jogler C."/>
        </authorList>
    </citation>
    <scope>NUCLEOTIDE SEQUENCE [LARGE SCALE GENOMIC DNA]</scope>
    <source>
        <strain evidence="3 4">CA12</strain>
    </source>
</reference>
<sequence>MFGALGRLFRSIGYLFTGKMDKAGEGLRSNPDVMKANYDRIVREKRSRINTYKDAIAGMIAQEESKKQRLTTLVGEIEKLEQLKAGAAAKARKVAQSHGGDAEAVKKDTEYLKCSAAFKDFSSTLQEKQDRAAEIEADLEQLVTNVAGHKTQIQSLMRELDKLKEEKHDAVADVMSAQEEKQLADMMTGLAEDRTGEELRELRELRNKAKANARISREVAGLDTQKAEDDFLAYAQADAAEDEFDALIGLSQEADGAPAVNEAPVKTSIPEG</sequence>
<gene>
    <name evidence="3" type="ORF">CA12_16750</name>
</gene>